<accession>M8DM56</accession>
<keyword evidence="4" id="KW-1185">Reference proteome</keyword>
<proteinExistence type="predicted"/>
<sequence>MTVQVLYEGTPLPAESVTWSGDITQAARKLNVSFVNTVDGRTQAWRIEHGRELRLNYEGRELFRGVVFDFRIDHRGRMNVVAYDENTYLTRSTDTRKFTKIKASQIVKQLCDEFGISTGEIADTGYVIPKLILRDKTLWEMMVIALTYTQKQTGRRFFITSREGRLHLLERKEQLVRWLLENGRNITGAAYSQSIEDMRTQVKVIGGDSEKKPIVATVKDDALIKRFGVTQHLERVDSDMTRSQIEQRAKQLLVELGTIDDNAQVDALGNAEVTAGTAIYARESMTGLIGGFYVTADTHTFANGNHMMSLTLSATDQLPRMEYEPPPEPKKRKRRTSDDD</sequence>
<dbReference type="Proteomes" id="UP000012081">
    <property type="component" value="Unassembled WGS sequence"/>
</dbReference>
<dbReference type="STRING" id="1300222.I532_03850"/>
<feature type="region of interest" description="Disordered" evidence="1">
    <location>
        <begin position="312"/>
        <end position="340"/>
    </location>
</feature>
<evidence type="ECO:0000259" key="2">
    <source>
        <dbReference type="Pfam" id="PF24032"/>
    </source>
</evidence>
<organism evidence="3 4">
    <name type="scientific">Brevibacillus borstelensis AK1</name>
    <dbReference type="NCBI Taxonomy" id="1300222"/>
    <lineage>
        <taxon>Bacteria</taxon>
        <taxon>Bacillati</taxon>
        <taxon>Bacillota</taxon>
        <taxon>Bacilli</taxon>
        <taxon>Bacillales</taxon>
        <taxon>Paenibacillaceae</taxon>
        <taxon>Brevibacillus</taxon>
    </lineage>
</organism>
<dbReference type="Pfam" id="PF24032">
    <property type="entry name" value="YQBQ"/>
    <property type="match status" value="1"/>
</dbReference>
<name>M8DM56_9BACL</name>
<dbReference type="OrthoDB" id="1698671at2"/>
<feature type="domain" description="YqbQ/XkdQ" evidence="2">
    <location>
        <begin position="17"/>
        <end position="312"/>
    </location>
</feature>
<comment type="caution">
    <text evidence="3">The sequence shown here is derived from an EMBL/GenBank/DDBJ whole genome shotgun (WGS) entry which is preliminary data.</text>
</comment>
<evidence type="ECO:0000313" key="3">
    <source>
        <dbReference type="EMBL" id="EMT54708.1"/>
    </source>
</evidence>
<evidence type="ECO:0000313" key="4">
    <source>
        <dbReference type="Proteomes" id="UP000012081"/>
    </source>
</evidence>
<dbReference type="PATRIC" id="fig|1300222.3.peg.809"/>
<protein>
    <recommendedName>
        <fullName evidence="2">YqbQ/XkdQ domain-containing protein</fullName>
    </recommendedName>
</protein>
<dbReference type="SUPFAM" id="SSF69279">
    <property type="entry name" value="Phage tail proteins"/>
    <property type="match status" value="1"/>
</dbReference>
<feature type="compositionally biased region" description="Basic and acidic residues" evidence="1">
    <location>
        <begin position="319"/>
        <end position="329"/>
    </location>
</feature>
<gene>
    <name evidence="3" type="ORF">I532_03850</name>
</gene>
<evidence type="ECO:0000256" key="1">
    <source>
        <dbReference type="SAM" id="MobiDB-lite"/>
    </source>
</evidence>
<dbReference type="EMBL" id="APBN01000001">
    <property type="protein sequence ID" value="EMT54708.1"/>
    <property type="molecule type" value="Genomic_DNA"/>
</dbReference>
<dbReference type="AlphaFoldDB" id="M8DM56"/>
<reference evidence="3 4" key="1">
    <citation type="submission" date="2013-03" db="EMBL/GenBank/DDBJ databases">
        <title>Assembly of a new bacterial strain Brevibacillus borstelensis AK1.</title>
        <authorList>
            <person name="Rajan I."/>
            <person name="PoliReddy D."/>
            <person name="Sugumar T."/>
            <person name="Rathinam K."/>
            <person name="Alqarawi S."/>
            <person name="Khalil A.B."/>
            <person name="Sivakumar N."/>
        </authorList>
    </citation>
    <scope>NUCLEOTIDE SEQUENCE [LARGE SCALE GENOMIC DNA]</scope>
    <source>
        <strain evidence="3 4">AK1</strain>
    </source>
</reference>
<dbReference type="InterPro" id="IPR056937">
    <property type="entry name" value="YqbQ/XkdQ"/>
</dbReference>
<feature type="compositionally biased region" description="Basic residues" evidence="1">
    <location>
        <begin position="330"/>
        <end position="340"/>
    </location>
</feature>